<dbReference type="AlphaFoldDB" id="A0A0V0JCM6"/>
<name>A0A0V0JCM6_SCHSO</name>
<dbReference type="SUPFAM" id="SSF48403">
    <property type="entry name" value="Ankyrin repeat"/>
    <property type="match status" value="1"/>
</dbReference>
<keyword evidence="2 3" id="KW-0040">ANK repeat</keyword>
<keyword evidence="4" id="KW-0472">Membrane</keyword>
<feature type="repeat" description="ANK" evidence="3">
    <location>
        <begin position="35"/>
        <end position="67"/>
    </location>
</feature>
<organism evidence="5">
    <name type="scientific">Schistocephalus solidus</name>
    <name type="common">Tapeworm</name>
    <dbReference type="NCBI Taxonomy" id="70667"/>
    <lineage>
        <taxon>Eukaryota</taxon>
        <taxon>Metazoa</taxon>
        <taxon>Spiralia</taxon>
        <taxon>Lophotrochozoa</taxon>
        <taxon>Platyhelminthes</taxon>
        <taxon>Cestoda</taxon>
        <taxon>Eucestoda</taxon>
        <taxon>Diphyllobothriidea</taxon>
        <taxon>Diphyllobothriidae</taxon>
        <taxon>Schistocephalus</taxon>
    </lineage>
</organism>
<feature type="transmembrane region" description="Helical" evidence="4">
    <location>
        <begin position="138"/>
        <end position="158"/>
    </location>
</feature>
<dbReference type="Pfam" id="PF12796">
    <property type="entry name" value="Ank_2"/>
    <property type="match status" value="1"/>
</dbReference>
<evidence type="ECO:0000256" key="4">
    <source>
        <dbReference type="SAM" id="Phobius"/>
    </source>
</evidence>
<keyword evidence="4" id="KW-1133">Transmembrane helix</keyword>
<keyword evidence="1" id="KW-0677">Repeat</keyword>
<accession>A0A0V0JCM6</accession>
<keyword evidence="4" id="KW-0812">Transmembrane</keyword>
<proteinExistence type="predicted"/>
<dbReference type="PROSITE" id="PS50297">
    <property type="entry name" value="ANK_REP_REGION"/>
    <property type="match status" value="1"/>
</dbReference>
<keyword evidence="5" id="KW-0647">Proteasome</keyword>
<evidence type="ECO:0000313" key="5">
    <source>
        <dbReference type="EMBL" id="JAP63069.1"/>
    </source>
</evidence>
<feature type="transmembrane region" description="Helical" evidence="4">
    <location>
        <begin position="116"/>
        <end position="132"/>
    </location>
</feature>
<dbReference type="PROSITE" id="PS50088">
    <property type="entry name" value="ANK_REPEAT"/>
    <property type="match status" value="1"/>
</dbReference>
<reference evidence="5" key="1">
    <citation type="submission" date="2016-01" db="EMBL/GenBank/DDBJ databases">
        <title>Reference transcriptome for the parasite Schistocephalus solidus: insights into the molecular evolution of parasitism.</title>
        <authorList>
            <person name="Hebert F.O."/>
            <person name="Grambauer S."/>
            <person name="Barber I."/>
            <person name="Landry C.R."/>
            <person name="Aubin-Horth N."/>
        </authorList>
    </citation>
    <scope>NUCLEOTIDE SEQUENCE</scope>
</reference>
<dbReference type="SMART" id="SM00248">
    <property type="entry name" value="ANK"/>
    <property type="match status" value="2"/>
</dbReference>
<evidence type="ECO:0000256" key="2">
    <source>
        <dbReference type="ARBA" id="ARBA00023043"/>
    </source>
</evidence>
<dbReference type="InterPro" id="IPR002110">
    <property type="entry name" value="Ankyrin_rpt"/>
</dbReference>
<evidence type="ECO:0000256" key="1">
    <source>
        <dbReference type="ARBA" id="ARBA00022737"/>
    </source>
</evidence>
<gene>
    <name evidence="5" type="primary">PSD10</name>
    <name evidence="5" type="ORF">TR89295</name>
</gene>
<dbReference type="EMBL" id="GEEE01000156">
    <property type="protein sequence ID" value="JAP63069.1"/>
    <property type="molecule type" value="Transcribed_RNA"/>
</dbReference>
<dbReference type="InterPro" id="IPR036770">
    <property type="entry name" value="Ankyrin_rpt-contain_sf"/>
</dbReference>
<dbReference type="PANTHER" id="PTHR24198">
    <property type="entry name" value="ANKYRIN REPEAT AND PROTEIN KINASE DOMAIN-CONTAINING PROTEIN"/>
    <property type="match status" value="1"/>
</dbReference>
<evidence type="ECO:0000256" key="3">
    <source>
        <dbReference type="PROSITE-ProRule" id="PRU00023"/>
    </source>
</evidence>
<dbReference type="PANTHER" id="PTHR24198:SF165">
    <property type="entry name" value="ANKYRIN REPEAT-CONTAINING PROTEIN-RELATED"/>
    <property type="match status" value="1"/>
</dbReference>
<dbReference type="GO" id="GO:0000502">
    <property type="term" value="C:proteasome complex"/>
    <property type="evidence" value="ECO:0007669"/>
    <property type="project" value="UniProtKB-KW"/>
</dbReference>
<dbReference type="Gene3D" id="1.25.40.20">
    <property type="entry name" value="Ankyrin repeat-containing domain"/>
    <property type="match status" value="1"/>
</dbReference>
<sequence>MSNLTLCNSARDGKYNEVVDAFRKDPSVITCKDSCGRNVLHWSASGGHLELVKYLIEAGAKSDEADESGWTPLMISVSAGRDDVAEYLLKCCSANPNVINSTGQSPLHYAASKNRLNVSIFYFGLWFLPIHLSPFPLFLLHVLFAYLGSFCVFFGFPLSC</sequence>
<protein>
    <submittedName>
        <fullName evidence="5">26S proteasome non-ATPase regulatory subunit 10</fullName>
    </submittedName>
</protein>